<dbReference type="RefSeq" id="XP_006824632.1">
    <property type="nucleotide sequence ID" value="XM_006824569.1"/>
</dbReference>
<protein>
    <submittedName>
        <fullName evidence="2">Uncharacterized protein LOC100367641</fullName>
    </submittedName>
</protein>
<evidence type="ECO:0000313" key="2">
    <source>
        <dbReference type="RefSeq" id="XP_006824632.1"/>
    </source>
</evidence>
<sequence length="375" mass="43069">MQILVRKLRQWRTKVTVVVLGCDPIGLTTVLLSAHSKKTSKIILLEEKSRKYLIGRPQQLALDGHSVRLLRRLQVDFDNIEGCWQEERFCTPMGVLQEYLLSLIQRLDADIEVKLNTKLTKSILDSLCKHKQRTLIVICDSSNPSWATSLSINDEYLQESCKVYGAVASLDRVEQQQIPTPEIRVNRLNVDMSAYGGEFDRLQGCTIITFFLKIFGTLRHRYIALACPKSDSQLLRQLRMTSDSWIMRNIFQESFNAYKLKSEHRMTDNAARSLKCSYRLFDVKLSYRRQNVMYIEEDNLVVTMEGDAARCLNLNSGLGTNLGLRGIEFLPRFIVDIANSDHPLSMMDTLMNRNKQAIKLSEDFIKSGIPNIMYS</sequence>
<proteinExistence type="predicted"/>
<reference evidence="2" key="1">
    <citation type="submission" date="2025-08" db="UniProtKB">
        <authorList>
            <consortium name="RefSeq"/>
        </authorList>
    </citation>
    <scope>IDENTIFICATION</scope>
    <source>
        <tissue evidence="2">Testes</tissue>
    </source>
</reference>
<dbReference type="GeneID" id="100367641"/>
<organism evidence="1 2">
    <name type="scientific">Saccoglossus kowalevskii</name>
    <name type="common">Acorn worm</name>
    <dbReference type="NCBI Taxonomy" id="10224"/>
    <lineage>
        <taxon>Eukaryota</taxon>
        <taxon>Metazoa</taxon>
        <taxon>Hemichordata</taxon>
        <taxon>Enteropneusta</taxon>
        <taxon>Harrimaniidae</taxon>
        <taxon>Saccoglossus</taxon>
    </lineage>
</organism>
<name>A0ABM0MX91_SACKO</name>
<dbReference type="Proteomes" id="UP000694865">
    <property type="component" value="Unplaced"/>
</dbReference>
<dbReference type="InterPro" id="IPR036188">
    <property type="entry name" value="FAD/NAD-bd_sf"/>
</dbReference>
<evidence type="ECO:0000313" key="1">
    <source>
        <dbReference type="Proteomes" id="UP000694865"/>
    </source>
</evidence>
<accession>A0ABM0MX91</accession>
<gene>
    <name evidence="2" type="primary">LOC100367641</name>
</gene>
<keyword evidence="1" id="KW-1185">Reference proteome</keyword>
<dbReference type="SUPFAM" id="SSF51905">
    <property type="entry name" value="FAD/NAD(P)-binding domain"/>
    <property type="match status" value="1"/>
</dbReference>